<reference evidence="8 9" key="1">
    <citation type="submission" date="2024-01" db="EMBL/GenBank/DDBJ databases">
        <title>The genomes of 5 underutilized Papilionoideae crops provide insights into root nodulation and disease resistanc.</title>
        <authorList>
            <person name="Jiang F."/>
        </authorList>
    </citation>
    <scope>NUCLEOTIDE SEQUENCE [LARGE SCALE GENOMIC DNA]</scope>
    <source>
        <strain evidence="8">DUOXIRENSHENG_FW03</strain>
        <tissue evidence="8">Leaves</tissue>
    </source>
</reference>
<dbReference type="Gene3D" id="3.30.40.10">
    <property type="entry name" value="Zinc/RING finger domain, C3HC4 (zinc finger)"/>
    <property type="match status" value="1"/>
</dbReference>
<feature type="domain" description="RING-type" evidence="7">
    <location>
        <begin position="171"/>
        <end position="212"/>
    </location>
</feature>
<organism evidence="8 9">
    <name type="scientific">Psophocarpus tetragonolobus</name>
    <name type="common">Winged bean</name>
    <name type="synonym">Dolichos tetragonolobus</name>
    <dbReference type="NCBI Taxonomy" id="3891"/>
    <lineage>
        <taxon>Eukaryota</taxon>
        <taxon>Viridiplantae</taxon>
        <taxon>Streptophyta</taxon>
        <taxon>Embryophyta</taxon>
        <taxon>Tracheophyta</taxon>
        <taxon>Spermatophyta</taxon>
        <taxon>Magnoliopsida</taxon>
        <taxon>eudicotyledons</taxon>
        <taxon>Gunneridae</taxon>
        <taxon>Pentapetalae</taxon>
        <taxon>rosids</taxon>
        <taxon>fabids</taxon>
        <taxon>Fabales</taxon>
        <taxon>Fabaceae</taxon>
        <taxon>Papilionoideae</taxon>
        <taxon>50 kb inversion clade</taxon>
        <taxon>NPAAA clade</taxon>
        <taxon>indigoferoid/millettioid clade</taxon>
        <taxon>Phaseoleae</taxon>
        <taxon>Psophocarpus</taxon>
    </lineage>
</organism>
<accession>A0AAN9XPF1</accession>
<gene>
    <name evidence="8" type="ORF">VNO78_13189</name>
</gene>
<dbReference type="GO" id="GO:0008270">
    <property type="term" value="F:zinc ion binding"/>
    <property type="evidence" value="ECO:0007669"/>
    <property type="project" value="UniProtKB-KW"/>
</dbReference>
<evidence type="ECO:0000256" key="6">
    <source>
        <dbReference type="PROSITE-ProRule" id="PRU00175"/>
    </source>
</evidence>
<keyword evidence="4 6" id="KW-0863">Zinc-finger</keyword>
<dbReference type="SUPFAM" id="SSF57850">
    <property type="entry name" value="RING/U-box"/>
    <property type="match status" value="1"/>
</dbReference>
<dbReference type="PANTHER" id="PTHR15710:SF243">
    <property type="entry name" value="E3 UBIQUITIN-PROTEIN LIGASE PRAJA-2 ISOFORM X1"/>
    <property type="match status" value="1"/>
</dbReference>
<dbReference type="GO" id="GO:0016567">
    <property type="term" value="P:protein ubiquitination"/>
    <property type="evidence" value="ECO:0007669"/>
    <property type="project" value="TreeGrafter"/>
</dbReference>
<evidence type="ECO:0000259" key="7">
    <source>
        <dbReference type="PROSITE" id="PS50089"/>
    </source>
</evidence>
<dbReference type="SMART" id="SM00184">
    <property type="entry name" value="RING"/>
    <property type="match status" value="1"/>
</dbReference>
<proteinExistence type="predicted"/>
<dbReference type="InterPro" id="IPR013083">
    <property type="entry name" value="Znf_RING/FYVE/PHD"/>
</dbReference>
<sequence length="226" mass="26302">MGEEGEPIVFNLRRIFTTILVATSEARSEVRRQRCVFELFHSDHFNFEDLFFQWLRFSLANLGVPQSFLNGCDCDMVKNLSKMLCDSIEQRCFYVSIFITVLDACCYYNTMNNVMWLFSYELIPLSEFVRMVACNFGKHSLPAGATTLERFKVQDEDKDGNHEGEKEKDTCIICLEKLNCDDDVAKMPCSHVCHYHCILQWFVKSSTCPMCRFPCNNVLCNYEDED</sequence>
<dbReference type="EC" id="2.3.2.27" evidence="2"/>
<dbReference type="AlphaFoldDB" id="A0AAN9XPF1"/>
<keyword evidence="3" id="KW-0479">Metal-binding</keyword>
<dbReference type="GO" id="GO:0005737">
    <property type="term" value="C:cytoplasm"/>
    <property type="evidence" value="ECO:0007669"/>
    <property type="project" value="TreeGrafter"/>
</dbReference>
<protein>
    <recommendedName>
        <fullName evidence="2">RING-type E3 ubiquitin transferase</fullName>
        <ecNumber evidence="2">2.3.2.27</ecNumber>
    </recommendedName>
</protein>
<comment type="catalytic activity">
    <reaction evidence="1">
        <text>S-ubiquitinyl-[E2 ubiquitin-conjugating enzyme]-L-cysteine + [acceptor protein]-L-lysine = [E2 ubiquitin-conjugating enzyme]-L-cysteine + N(6)-ubiquitinyl-[acceptor protein]-L-lysine.</text>
        <dbReference type="EC" id="2.3.2.27"/>
    </reaction>
</comment>
<dbReference type="PROSITE" id="PS50089">
    <property type="entry name" value="ZF_RING_2"/>
    <property type="match status" value="1"/>
</dbReference>
<evidence type="ECO:0000256" key="4">
    <source>
        <dbReference type="ARBA" id="ARBA00022771"/>
    </source>
</evidence>
<evidence type="ECO:0000313" key="8">
    <source>
        <dbReference type="EMBL" id="KAK7401588.1"/>
    </source>
</evidence>
<dbReference type="Pfam" id="PF13639">
    <property type="entry name" value="zf-RING_2"/>
    <property type="match status" value="1"/>
</dbReference>
<evidence type="ECO:0000256" key="1">
    <source>
        <dbReference type="ARBA" id="ARBA00000900"/>
    </source>
</evidence>
<dbReference type="Proteomes" id="UP001386955">
    <property type="component" value="Unassembled WGS sequence"/>
</dbReference>
<dbReference type="PANTHER" id="PTHR15710">
    <property type="entry name" value="E3 UBIQUITIN-PROTEIN LIGASE PRAJA"/>
    <property type="match status" value="1"/>
</dbReference>
<dbReference type="EMBL" id="JAYMYS010000003">
    <property type="protein sequence ID" value="KAK7401588.1"/>
    <property type="molecule type" value="Genomic_DNA"/>
</dbReference>
<comment type="caution">
    <text evidence="8">The sequence shown here is derived from an EMBL/GenBank/DDBJ whole genome shotgun (WGS) entry which is preliminary data.</text>
</comment>
<evidence type="ECO:0000313" key="9">
    <source>
        <dbReference type="Proteomes" id="UP001386955"/>
    </source>
</evidence>
<keyword evidence="5" id="KW-0862">Zinc</keyword>
<keyword evidence="9" id="KW-1185">Reference proteome</keyword>
<evidence type="ECO:0000256" key="5">
    <source>
        <dbReference type="ARBA" id="ARBA00022833"/>
    </source>
</evidence>
<dbReference type="GO" id="GO:0061630">
    <property type="term" value="F:ubiquitin protein ligase activity"/>
    <property type="evidence" value="ECO:0007669"/>
    <property type="project" value="UniProtKB-EC"/>
</dbReference>
<name>A0AAN9XPF1_PSOTE</name>
<evidence type="ECO:0000256" key="3">
    <source>
        <dbReference type="ARBA" id="ARBA00022723"/>
    </source>
</evidence>
<dbReference type="InterPro" id="IPR001841">
    <property type="entry name" value="Znf_RING"/>
</dbReference>
<evidence type="ECO:0000256" key="2">
    <source>
        <dbReference type="ARBA" id="ARBA00012483"/>
    </source>
</evidence>